<sequence>MNQTYKADTLLWSTTNVKLSANQLILAIAEIDRSWFTDRSAAMASTSGFFASVLAMAVVLAGSSNCQAARLLADATPPPAAVPGVPAVPAVTLPPMPAVPAIPTAALPPIPAVPTVPNTALPPMPAVPKVTLPPMPAVPAATLPPMPAMPAVPNAVVPPMPAVPKVTLPPMPSMPAGTQGDAASNARGAGSYVAADASHARRAKRRRAAHAGRAQGDAAADALHAGRAEDDAAADAIRTDAVLGTTPFGMSTVCSMHKLRHLIGLLVIYSPCLICFLSVCKFMYMYVSHL</sequence>
<evidence type="ECO:0000313" key="3">
    <source>
        <dbReference type="EnsemblPlants" id="OB07G12110.1"/>
    </source>
</evidence>
<feature type="compositionally biased region" description="Basic residues" evidence="1">
    <location>
        <begin position="200"/>
        <end position="210"/>
    </location>
</feature>
<feature type="transmembrane region" description="Helical" evidence="2">
    <location>
        <begin position="262"/>
        <end position="287"/>
    </location>
</feature>
<evidence type="ECO:0000256" key="1">
    <source>
        <dbReference type="SAM" id="MobiDB-lite"/>
    </source>
</evidence>
<keyword evidence="2" id="KW-0472">Membrane</keyword>
<dbReference type="eggNOG" id="ENOG502QSZR">
    <property type="taxonomic scope" value="Eukaryota"/>
</dbReference>
<evidence type="ECO:0000256" key="2">
    <source>
        <dbReference type="SAM" id="Phobius"/>
    </source>
</evidence>
<keyword evidence="2" id="KW-1133">Transmembrane helix</keyword>
<proteinExistence type="predicted"/>
<dbReference type="Gramene" id="OB07G12110.1">
    <property type="protein sequence ID" value="OB07G12110.1"/>
    <property type="gene ID" value="OB07G12110"/>
</dbReference>
<dbReference type="AlphaFoldDB" id="J3MIH9"/>
<name>J3MIH9_ORYBR</name>
<feature type="compositionally biased region" description="Low complexity" evidence="1">
    <location>
        <begin position="211"/>
        <end position="223"/>
    </location>
</feature>
<feature type="transmembrane region" description="Helical" evidence="2">
    <location>
        <begin position="41"/>
        <end position="62"/>
    </location>
</feature>
<accession>J3MIH9</accession>
<dbReference type="EnsemblPlants" id="OB07G12110.1">
    <property type="protein sequence ID" value="OB07G12110.1"/>
    <property type="gene ID" value="OB07G12110"/>
</dbReference>
<reference evidence="3" key="2">
    <citation type="submission" date="2013-04" db="UniProtKB">
        <authorList>
            <consortium name="EnsemblPlants"/>
        </authorList>
    </citation>
    <scope>IDENTIFICATION</scope>
</reference>
<keyword evidence="4" id="KW-1185">Reference proteome</keyword>
<evidence type="ECO:0000313" key="4">
    <source>
        <dbReference type="Proteomes" id="UP000006038"/>
    </source>
</evidence>
<protein>
    <submittedName>
        <fullName evidence="3">Uncharacterized protein</fullName>
    </submittedName>
</protein>
<organism evidence="3">
    <name type="scientific">Oryza brachyantha</name>
    <name type="common">malo sina</name>
    <dbReference type="NCBI Taxonomy" id="4533"/>
    <lineage>
        <taxon>Eukaryota</taxon>
        <taxon>Viridiplantae</taxon>
        <taxon>Streptophyta</taxon>
        <taxon>Embryophyta</taxon>
        <taxon>Tracheophyta</taxon>
        <taxon>Spermatophyta</taxon>
        <taxon>Magnoliopsida</taxon>
        <taxon>Liliopsida</taxon>
        <taxon>Poales</taxon>
        <taxon>Poaceae</taxon>
        <taxon>BOP clade</taxon>
        <taxon>Oryzoideae</taxon>
        <taxon>Oryzeae</taxon>
        <taxon>Oryzinae</taxon>
        <taxon>Oryza</taxon>
    </lineage>
</organism>
<dbReference type="Proteomes" id="UP000006038">
    <property type="component" value="Chromosome 7"/>
</dbReference>
<dbReference type="HOGENOM" id="CLU_961004_0_0_1"/>
<feature type="region of interest" description="Disordered" evidence="1">
    <location>
        <begin position="195"/>
        <end position="223"/>
    </location>
</feature>
<reference evidence="3" key="1">
    <citation type="journal article" date="2013" name="Nat. Commun.">
        <title>Whole-genome sequencing of Oryza brachyantha reveals mechanisms underlying Oryza genome evolution.</title>
        <authorList>
            <person name="Chen J."/>
            <person name="Huang Q."/>
            <person name="Gao D."/>
            <person name="Wang J."/>
            <person name="Lang Y."/>
            <person name="Liu T."/>
            <person name="Li B."/>
            <person name="Bai Z."/>
            <person name="Luis Goicoechea J."/>
            <person name="Liang C."/>
            <person name="Chen C."/>
            <person name="Zhang W."/>
            <person name="Sun S."/>
            <person name="Liao Y."/>
            <person name="Zhang X."/>
            <person name="Yang L."/>
            <person name="Song C."/>
            <person name="Wang M."/>
            <person name="Shi J."/>
            <person name="Liu G."/>
            <person name="Liu J."/>
            <person name="Zhou H."/>
            <person name="Zhou W."/>
            <person name="Yu Q."/>
            <person name="An N."/>
            <person name="Chen Y."/>
            <person name="Cai Q."/>
            <person name="Wang B."/>
            <person name="Liu B."/>
            <person name="Min J."/>
            <person name="Huang Y."/>
            <person name="Wu H."/>
            <person name="Li Z."/>
            <person name="Zhang Y."/>
            <person name="Yin Y."/>
            <person name="Song W."/>
            <person name="Jiang J."/>
            <person name="Jackson S.A."/>
            <person name="Wing R.A."/>
            <person name="Wang J."/>
            <person name="Chen M."/>
        </authorList>
    </citation>
    <scope>NUCLEOTIDE SEQUENCE [LARGE SCALE GENOMIC DNA]</scope>
    <source>
        <strain evidence="3">cv. IRGC 101232</strain>
    </source>
</reference>
<keyword evidence="2" id="KW-0812">Transmembrane</keyword>